<protein>
    <submittedName>
        <fullName evidence="1">Uncharacterized protein</fullName>
    </submittedName>
</protein>
<keyword evidence="2" id="KW-1185">Reference proteome</keyword>
<dbReference type="InParanoid" id="G4U2B6"/>
<gene>
    <name evidence="1" type="ORF">PIIN_08973</name>
</gene>
<organism evidence="1 2">
    <name type="scientific">Serendipita indica (strain DSM 11827)</name>
    <name type="common">Root endophyte fungus</name>
    <name type="synonym">Piriformospora indica</name>
    <dbReference type="NCBI Taxonomy" id="1109443"/>
    <lineage>
        <taxon>Eukaryota</taxon>
        <taxon>Fungi</taxon>
        <taxon>Dikarya</taxon>
        <taxon>Basidiomycota</taxon>
        <taxon>Agaricomycotina</taxon>
        <taxon>Agaricomycetes</taxon>
        <taxon>Sebacinales</taxon>
        <taxon>Serendipitaceae</taxon>
        <taxon>Serendipita</taxon>
    </lineage>
</organism>
<dbReference type="EMBL" id="CAFZ01001868">
    <property type="protein sequence ID" value="CCA77725.1"/>
    <property type="molecule type" value="Genomic_DNA"/>
</dbReference>
<accession>G4U2B6</accession>
<reference evidence="1 2" key="1">
    <citation type="journal article" date="2011" name="PLoS Pathog.">
        <title>Endophytic Life Strategies Decoded by Genome and Transcriptome Analyses of the Mutualistic Root Symbiont Piriformospora indica.</title>
        <authorList>
            <person name="Zuccaro A."/>
            <person name="Lahrmann U."/>
            <person name="Guldener U."/>
            <person name="Langen G."/>
            <person name="Pfiffi S."/>
            <person name="Biedenkopf D."/>
            <person name="Wong P."/>
            <person name="Samans B."/>
            <person name="Grimm C."/>
            <person name="Basiewicz M."/>
            <person name="Murat C."/>
            <person name="Martin F."/>
            <person name="Kogel K.H."/>
        </authorList>
    </citation>
    <scope>NUCLEOTIDE SEQUENCE [LARGE SCALE GENOMIC DNA]</scope>
    <source>
        <strain evidence="1 2">DSM 11827</strain>
    </source>
</reference>
<name>G4U2B6_SERID</name>
<proteinExistence type="predicted"/>
<dbReference type="AlphaFoldDB" id="G4U2B6"/>
<evidence type="ECO:0000313" key="2">
    <source>
        <dbReference type="Proteomes" id="UP000007148"/>
    </source>
</evidence>
<dbReference type="HOGENOM" id="CLU_1504034_0_0_1"/>
<sequence>MASHIFNSSHESESDNRMATAELRDCLSIRFTVRRRIDNLWWRHCTLSSPIVGMNLHEGQTPFPAAHVERGSNWSLPREVIHHHRQCALWTTAHTKCSTRGMKDSQSADHSIWAHLRPLMESYIADECPQLDPKNGSYFMARSPLRLWPPKRSEQRSDGCSIRKTSSWELSSIKGHDGM</sequence>
<comment type="caution">
    <text evidence="1">The sequence shown here is derived from an EMBL/GenBank/DDBJ whole genome shotgun (WGS) entry which is preliminary data.</text>
</comment>
<evidence type="ECO:0000313" key="1">
    <source>
        <dbReference type="EMBL" id="CCA77725.1"/>
    </source>
</evidence>
<dbReference type="Proteomes" id="UP000007148">
    <property type="component" value="Unassembled WGS sequence"/>
</dbReference>